<dbReference type="Proteomes" id="UP000789396">
    <property type="component" value="Unassembled WGS sequence"/>
</dbReference>
<comment type="caution">
    <text evidence="1">The sequence shown here is derived from an EMBL/GenBank/DDBJ whole genome shotgun (WGS) entry which is preliminary data.</text>
</comment>
<dbReference type="EMBL" id="CAJVPZ010038622">
    <property type="protein sequence ID" value="CAG8755895.1"/>
    <property type="molecule type" value="Genomic_DNA"/>
</dbReference>
<reference evidence="1" key="1">
    <citation type="submission" date="2021-06" db="EMBL/GenBank/DDBJ databases">
        <authorList>
            <person name="Kallberg Y."/>
            <person name="Tangrot J."/>
            <person name="Rosling A."/>
        </authorList>
    </citation>
    <scope>NUCLEOTIDE SEQUENCE</scope>
    <source>
        <strain evidence="1">IN212</strain>
    </source>
</reference>
<evidence type="ECO:0000313" key="1">
    <source>
        <dbReference type="EMBL" id="CAG8755895.1"/>
    </source>
</evidence>
<gene>
    <name evidence="1" type="ORF">RFULGI_LOCUS13943</name>
</gene>
<organism evidence="1 2">
    <name type="scientific">Racocetra fulgida</name>
    <dbReference type="NCBI Taxonomy" id="60492"/>
    <lineage>
        <taxon>Eukaryota</taxon>
        <taxon>Fungi</taxon>
        <taxon>Fungi incertae sedis</taxon>
        <taxon>Mucoromycota</taxon>
        <taxon>Glomeromycotina</taxon>
        <taxon>Glomeromycetes</taxon>
        <taxon>Diversisporales</taxon>
        <taxon>Gigasporaceae</taxon>
        <taxon>Racocetra</taxon>
    </lineage>
</organism>
<keyword evidence="2" id="KW-1185">Reference proteome</keyword>
<protein>
    <submittedName>
        <fullName evidence="1">18817_t:CDS:1</fullName>
    </submittedName>
</protein>
<evidence type="ECO:0000313" key="2">
    <source>
        <dbReference type="Proteomes" id="UP000789396"/>
    </source>
</evidence>
<dbReference type="AlphaFoldDB" id="A0A9N9NNX1"/>
<feature type="non-terminal residue" evidence="1">
    <location>
        <position position="46"/>
    </location>
</feature>
<feature type="non-terminal residue" evidence="1">
    <location>
        <position position="1"/>
    </location>
</feature>
<proteinExistence type="predicted"/>
<name>A0A9N9NNX1_9GLOM</name>
<sequence>KSLNLVGSFYQQGSSKPFLNLYRYNLVALGRYIRNKSRSSLHELSE</sequence>
<accession>A0A9N9NNX1</accession>